<comment type="caution">
    <text evidence="3">The sequence shown here is derived from an EMBL/GenBank/DDBJ whole genome shotgun (WGS) entry which is preliminary data.</text>
</comment>
<dbReference type="RefSeq" id="WP_272461872.1">
    <property type="nucleotide sequence ID" value="NZ_JAPFQL010000030.1"/>
</dbReference>
<feature type="transmembrane region" description="Helical" evidence="2">
    <location>
        <begin position="111"/>
        <end position="129"/>
    </location>
</feature>
<name>A0ABT5GGB1_9MICO</name>
<keyword evidence="2" id="KW-0812">Transmembrane</keyword>
<evidence type="ECO:0000256" key="1">
    <source>
        <dbReference type="SAM" id="MobiDB-lite"/>
    </source>
</evidence>
<evidence type="ECO:0000313" key="3">
    <source>
        <dbReference type="EMBL" id="MDC5697298.1"/>
    </source>
</evidence>
<feature type="transmembrane region" description="Helical" evidence="2">
    <location>
        <begin position="84"/>
        <end position="105"/>
    </location>
</feature>
<evidence type="ECO:0008006" key="5">
    <source>
        <dbReference type="Google" id="ProtNLM"/>
    </source>
</evidence>
<evidence type="ECO:0000256" key="2">
    <source>
        <dbReference type="SAM" id="Phobius"/>
    </source>
</evidence>
<feature type="transmembrane region" description="Helical" evidence="2">
    <location>
        <begin position="220"/>
        <end position="241"/>
    </location>
</feature>
<feature type="transmembrane region" description="Helical" evidence="2">
    <location>
        <begin position="253"/>
        <end position="274"/>
    </location>
</feature>
<keyword evidence="4" id="KW-1185">Reference proteome</keyword>
<gene>
    <name evidence="3" type="ORF">OO014_08520</name>
</gene>
<feature type="transmembrane region" description="Helical" evidence="2">
    <location>
        <begin position="168"/>
        <end position="188"/>
    </location>
</feature>
<organism evidence="3 4">
    <name type="scientific">Intrasporangium calvum</name>
    <dbReference type="NCBI Taxonomy" id="53358"/>
    <lineage>
        <taxon>Bacteria</taxon>
        <taxon>Bacillati</taxon>
        <taxon>Actinomycetota</taxon>
        <taxon>Actinomycetes</taxon>
        <taxon>Micrococcales</taxon>
        <taxon>Intrasporangiaceae</taxon>
        <taxon>Intrasporangium</taxon>
    </lineage>
</organism>
<dbReference type="Proteomes" id="UP001150259">
    <property type="component" value="Unassembled WGS sequence"/>
</dbReference>
<feature type="compositionally biased region" description="Acidic residues" evidence="1">
    <location>
        <begin position="7"/>
        <end position="17"/>
    </location>
</feature>
<keyword evidence="2" id="KW-1133">Transmembrane helix</keyword>
<reference evidence="3 4" key="1">
    <citation type="submission" date="2022-11" db="EMBL/GenBank/DDBJ databases">
        <title>Anaerobic phenanthrene biodegradation by a DNRA strain PheN6.</title>
        <authorList>
            <person name="Zhang Z."/>
        </authorList>
    </citation>
    <scope>NUCLEOTIDE SEQUENCE [LARGE SCALE GENOMIC DNA]</scope>
    <source>
        <strain evidence="3 4">PheN6</strain>
    </source>
</reference>
<accession>A0ABT5GGB1</accession>
<feature type="transmembrane region" description="Helical" evidence="2">
    <location>
        <begin position="136"/>
        <end position="156"/>
    </location>
</feature>
<protein>
    <recommendedName>
        <fullName evidence="5">Membrane transporter protein</fullName>
    </recommendedName>
</protein>
<proteinExistence type="predicted"/>
<feature type="transmembrane region" description="Helical" evidence="2">
    <location>
        <begin position="44"/>
        <end position="77"/>
    </location>
</feature>
<feature type="transmembrane region" description="Helical" evidence="2">
    <location>
        <begin position="195"/>
        <end position="214"/>
    </location>
</feature>
<dbReference type="EMBL" id="JAPFQL010000030">
    <property type="protein sequence ID" value="MDC5697298.1"/>
    <property type="molecule type" value="Genomic_DNA"/>
</dbReference>
<sequence>MTTVPDADADAAAESGEELPPVPLHLPLTPLGADRVRPVTIGTVVAAAAILGLASIAGFGALLGATLALSLVLAWAWPVLGGSFTPLTTTIVLLVAAPGIVLSALRDDLRWTAAAVAFGIVAAFMGQLIRTSGRAGLVLTLLASFGGLLPIASATLAVSAGDGPLGRAYLVVTMAAAAAAVVADLLVGRRRLGPLLGLVALAAAVVGGVVAALLVDEIAVWASVGLAAAAGSLSWSFRRVLALQPAMLGVRGQVAAGLGSVLVLGVLVRLFLLVS</sequence>
<evidence type="ECO:0000313" key="4">
    <source>
        <dbReference type="Proteomes" id="UP001150259"/>
    </source>
</evidence>
<keyword evidence="2" id="KW-0472">Membrane</keyword>
<feature type="region of interest" description="Disordered" evidence="1">
    <location>
        <begin position="1"/>
        <end position="23"/>
    </location>
</feature>